<name>A0AAR5P2D9_DENPD</name>
<dbReference type="EnsemblMetazoa" id="XM_019899142.1">
    <property type="protein sequence ID" value="XP_019754701.1"/>
    <property type="gene ID" value="LOC109533742"/>
</dbReference>
<keyword evidence="3" id="KW-1185">Reference proteome</keyword>
<reference evidence="2" key="2">
    <citation type="submission" date="2024-08" db="UniProtKB">
        <authorList>
            <consortium name="EnsemblMetazoa"/>
        </authorList>
    </citation>
    <scope>IDENTIFICATION</scope>
</reference>
<protein>
    <recommendedName>
        <fullName evidence="4">EB domain-containing protein</fullName>
    </recommendedName>
</protein>
<evidence type="ECO:0000256" key="1">
    <source>
        <dbReference type="SAM" id="SignalP"/>
    </source>
</evidence>
<dbReference type="AlphaFoldDB" id="A0AAR5P2D9"/>
<evidence type="ECO:0000313" key="2">
    <source>
        <dbReference type="EnsemblMetazoa" id="XP_019754701.1"/>
    </source>
</evidence>
<dbReference type="Proteomes" id="UP000019118">
    <property type="component" value="Unassembled WGS sequence"/>
</dbReference>
<proteinExistence type="predicted"/>
<evidence type="ECO:0000313" key="3">
    <source>
        <dbReference type="Proteomes" id="UP000019118"/>
    </source>
</evidence>
<reference evidence="3" key="1">
    <citation type="journal article" date="2013" name="Genome Biol.">
        <title>Draft genome of the mountain pine beetle, Dendroctonus ponderosae Hopkins, a major forest pest.</title>
        <authorList>
            <person name="Keeling C.I."/>
            <person name="Yuen M.M."/>
            <person name="Liao N.Y."/>
            <person name="Docking T.R."/>
            <person name="Chan S.K."/>
            <person name="Taylor G.A."/>
            <person name="Palmquist D.L."/>
            <person name="Jackman S.D."/>
            <person name="Nguyen A."/>
            <person name="Li M."/>
            <person name="Henderson H."/>
            <person name="Janes J.K."/>
            <person name="Zhao Y."/>
            <person name="Pandoh P."/>
            <person name="Moore R."/>
            <person name="Sperling F.A."/>
            <person name="Huber D.P."/>
            <person name="Birol I."/>
            <person name="Jones S.J."/>
            <person name="Bohlmann J."/>
        </authorList>
    </citation>
    <scope>NUCLEOTIDE SEQUENCE</scope>
</reference>
<organism evidence="2 3">
    <name type="scientific">Dendroctonus ponderosae</name>
    <name type="common">Mountain pine beetle</name>
    <dbReference type="NCBI Taxonomy" id="77166"/>
    <lineage>
        <taxon>Eukaryota</taxon>
        <taxon>Metazoa</taxon>
        <taxon>Ecdysozoa</taxon>
        <taxon>Arthropoda</taxon>
        <taxon>Hexapoda</taxon>
        <taxon>Insecta</taxon>
        <taxon>Pterygota</taxon>
        <taxon>Neoptera</taxon>
        <taxon>Endopterygota</taxon>
        <taxon>Coleoptera</taxon>
        <taxon>Polyphaga</taxon>
        <taxon>Cucujiformia</taxon>
        <taxon>Curculionidae</taxon>
        <taxon>Scolytinae</taxon>
        <taxon>Dendroctonus</taxon>
    </lineage>
</organism>
<feature type="signal peptide" evidence="1">
    <location>
        <begin position="1"/>
        <end position="24"/>
    </location>
</feature>
<evidence type="ECO:0008006" key="4">
    <source>
        <dbReference type="Google" id="ProtNLM"/>
    </source>
</evidence>
<sequence>MRHLALALYMLLLLYLPVVPLSSAQRLPPPKSYHYEDEDDDQPLVPQDDNEEFVQVNVTNEKGLFVGAPCEFPCSSRLQHVSCNPVTNKCDCVKKYPVKLNNAYYGCSKPKKLGEQCYYHETCVYTDQHASCIQIHHNAICLCQNGYHSVSIQKPSQKVFCAEDVQVITKDFSTFAGVLSGIET</sequence>
<keyword evidence="1" id="KW-0732">Signal</keyword>
<feature type="chain" id="PRO_5043523822" description="EB domain-containing protein" evidence="1">
    <location>
        <begin position="25"/>
        <end position="184"/>
    </location>
</feature>
<accession>A0AAR5P2D9</accession>